<comment type="caution">
    <text evidence="1">The sequence shown here is derived from an EMBL/GenBank/DDBJ whole genome shotgun (WGS) entry which is preliminary data.</text>
</comment>
<evidence type="ECO:0000313" key="1">
    <source>
        <dbReference type="EMBL" id="MEG3436779.1"/>
    </source>
</evidence>
<dbReference type="Proteomes" id="UP001328733">
    <property type="component" value="Unassembled WGS sequence"/>
</dbReference>
<sequence length="89" mass="10039">MQATNFLTSSCRYCRYYQGQGRRGGTCQQLNVPVDAHWKACALAARPFHNEWQELDDFVRLEQSLAVSCPIYPAPVSPSRNAPRQPIAV</sequence>
<dbReference type="EMBL" id="JBAFSM010000010">
    <property type="protein sequence ID" value="MEG3436779.1"/>
    <property type="molecule type" value="Genomic_DNA"/>
</dbReference>
<accession>A0AAW9QV30</accession>
<gene>
    <name evidence="1" type="ORF">V0288_06570</name>
</gene>
<protein>
    <submittedName>
        <fullName evidence="1">Uncharacterized protein</fullName>
    </submittedName>
</protein>
<name>A0AAW9QV30_9CHRO</name>
<reference evidence="1 2" key="1">
    <citation type="submission" date="2024-01" db="EMBL/GenBank/DDBJ databases">
        <title>Genomic insights into the taxonomy and metabolism of the cyanobacterium Pannus brasiliensis CCIBt3594.</title>
        <authorList>
            <person name="Machado M."/>
            <person name="Botero N.B."/>
            <person name="Andreote A.P.D."/>
            <person name="Feitosa A.M.T."/>
            <person name="Popin R."/>
            <person name="Sivonen K."/>
            <person name="Fiore M.F."/>
        </authorList>
    </citation>
    <scope>NUCLEOTIDE SEQUENCE [LARGE SCALE GENOMIC DNA]</scope>
    <source>
        <strain evidence="1 2">CCIBt3594</strain>
    </source>
</reference>
<dbReference type="RefSeq" id="WP_332864246.1">
    <property type="nucleotide sequence ID" value="NZ_JBAFSM010000010.1"/>
</dbReference>
<proteinExistence type="predicted"/>
<evidence type="ECO:0000313" key="2">
    <source>
        <dbReference type="Proteomes" id="UP001328733"/>
    </source>
</evidence>
<dbReference type="AlphaFoldDB" id="A0AAW9QV30"/>
<organism evidence="1 2">
    <name type="scientific">Pannus brasiliensis CCIBt3594</name>
    <dbReference type="NCBI Taxonomy" id="1427578"/>
    <lineage>
        <taxon>Bacteria</taxon>
        <taxon>Bacillati</taxon>
        <taxon>Cyanobacteriota</taxon>
        <taxon>Cyanophyceae</taxon>
        <taxon>Oscillatoriophycideae</taxon>
        <taxon>Chroococcales</taxon>
        <taxon>Microcystaceae</taxon>
        <taxon>Pannus</taxon>
    </lineage>
</organism>
<keyword evidence="2" id="KW-1185">Reference proteome</keyword>